<dbReference type="PANTHER" id="PTHR43649:SF12">
    <property type="entry name" value="DIACETYLCHITOBIOSE BINDING PROTEIN DASA"/>
    <property type="match status" value="1"/>
</dbReference>
<comment type="similarity">
    <text evidence="2">Belongs to the bacterial solute-binding protein 1 family.</text>
</comment>
<evidence type="ECO:0000313" key="4">
    <source>
        <dbReference type="EMBL" id="ETW97946.1"/>
    </source>
</evidence>
<evidence type="ECO:0000313" key="5">
    <source>
        <dbReference type="Proteomes" id="UP000019141"/>
    </source>
</evidence>
<comment type="subcellular location">
    <subcellularLocation>
        <location evidence="1">Periplasm</location>
    </subcellularLocation>
</comment>
<dbReference type="GO" id="GO:0042597">
    <property type="term" value="C:periplasmic space"/>
    <property type="evidence" value="ECO:0007669"/>
    <property type="project" value="UniProtKB-SubCell"/>
</dbReference>
<evidence type="ECO:0000256" key="1">
    <source>
        <dbReference type="ARBA" id="ARBA00004418"/>
    </source>
</evidence>
<proteinExistence type="inferred from homology"/>
<dbReference type="Proteomes" id="UP000019141">
    <property type="component" value="Unassembled WGS sequence"/>
</dbReference>
<dbReference type="AlphaFoldDB" id="W4LKS4"/>
<dbReference type="PATRIC" id="fig|1429438.4.peg.4031"/>
<feature type="signal peptide" evidence="3">
    <location>
        <begin position="1"/>
        <end position="20"/>
    </location>
</feature>
<name>W4LKS4_ENTF1</name>
<organism evidence="4 5">
    <name type="scientific">Entotheonella factor</name>
    <dbReference type="NCBI Taxonomy" id="1429438"/>
    <lineage>
        <taxon>Bacteria</taxon>
        <taxon>Pseudomonadati</taxon>
        <taxon>Nitrospinota/Tectimicrobiota group</taxon>
        <taxon>Candidatus Tectimicrobiota</taxon>
        <taxon>Candidatus Entotheonellia</taxon>
        <taxon>Candidatus Entotheonellales</taxon>
        <taxon>Candidatus Entotheonellaceae</taxon>
        <taxon>Candidatus Entotheonella</taxon>
    </lineage>
</organism>
<accession>W4LKS4</accession>
<dbReference type="HOGENOM" id="CLU_031285_9_0_7"/>
<gene>
    <name evidence="4" type="ORF">ETSY1_20760</name>
</gene>
<feature type="chain" id="PRO_5004844567" evidence="3">
    <location>
        <begin position="21"/>
        <end position="436"/>
    </location>
</feature>
<keyword evidence="5" id="KW-1185">Reference proteome</keyword>
<dbReference type="InterPro" id="IPR006059">
    <property type="entry name" value="SBP"/>
</dbReference>
<dbReference type="PANTHER" id="PTHR43649">
    <property type="entry name" value="ARABINOSE-BINDING PROTEIN-RELATED"/>
    <property type="match status" value="1"/>
</dbReference>
<protein>
    <submittedName>
        <fullName evidence="4">Sugar ABC transporter substrate-binding protein</fullName>
    </submittedName>
</protein>
<dbReference type="Gene3D" id="3.40.190.10">
    <property type="entry name" value="Periplasmic binding protein-like II"/>
    <property type="match status" value="2"/>
</dbReference>
<evidence type="ECO:0000256" key="2">
    <source>
        <dbReference type="ARBA" id="ARBA00008520"/>
    </source>
</evidence>
<dbReference type="EMBL" id="AZHW01000600">
    <property type="protein sequence ID" value="ETW97946.1"/>
    <property type="molecule type" value="Genomic_DNA"/>
</dbReference>
<reference evidence="4 5" key="1">
    <citation type="journal article" date="2014" name="Nature">
        <title>An environmental bacterial taxon with a large and distinct metabolic repertoire.</title>
        <authorList>
            <person name="Wilson M.C."/>
            <person name="Mori T."/>
            <person name="Ruckert C."/>
            <person name="Uria A.R."/>
            <person name="Helf M.J."/>
            <person name="Takada K."/>
            <person name="Gernert C."/>
            <person name="Steffens U.A."/>
            <person name="Heycke N."/>
            <person name="Schmitt S."/>
            <person name="Rinke C."/>
            <person name="Helfrich E.J."/>
            <person name="Brachmann A.O."/>
            <person name="Gurgui C."/>
            <person name="Wakimoto T."/>
            <person name="Kracht M."/>
            <person name="Crusemann M."/>
            <person name="Hentschel U."/>
            <person name="Abe I."/>
            <person name="Matsunaga S."/>
            <person name="Kalinowski J."/>
            <person name="Takeyama H."/>
            <person name="Piel J."/>
        </authorList>
    </citation>
    <scope>NUCLEOTIDE SEQUENCE [LARGE SCALE GENOMIC DNA]</scope>
    <source>
        <strain evidence="5">TSY1</strain>
    </source>
</reference>
<keyword evidence="3" id="KW-0732">Signal</keyword>
<dbReference type="InterPro" id="IPR050490">
    <property type="entry name" value="Bact_solute-bd_prot1"/>
</dbReference>
<dbReference type="Pfam" id="PF01547">
    <property type="entry name" value="SBP_bac_1"/>
    <property type="match status" value="1"/>
</dbReference>
<dbReference type="CDD" id="cd13585">
    <property type="entry name" value="PBP2_TMBP_like"/>
    <property type="match status" value="1"/>
</dbReference>
<dbReference type="SUPFAM" id="SSF53850">
    <property type="entry name" value="Periplasmic binding protein-like II"/>
    <property type="match status" value="1"/>
</dbReference>
<sequence length="436" mass="47587">MKSTQIVLIAVVLLVWSALASTETLTIATVNNGDMIRMQKLTGDFTAKHPGIDLEWVTMEENVLRQKVTTDIATKGGQYDIITIGTYEVPIWAKQNWLVALDNLGDDYDVDDLLPAIRGGLSVDGKLYAAPFYGESSMIMFRTDLFEKAGLKMPDAPTWDFVADAARKITDKGNEIYGVCLRGKAGWGENMAFLTATANSFGARWFDMQWRPQFDSEPWKKTLDFYVNLMKDAGPPGASSNGFNENLALFQAGKCGMWIDATVAASFVTNPAESKVADKVGFSLAPDNGLGKRGNWLWAWSLGIPAGTKKADAAMKFIAWATSKSYLSMVAEKEGWANVPPGTRTSLYENPAYREAAPFAEMTLASINSADPKNPTVDEVPYVGVQFVAIPEFQGIGTAVGQQFSAALAGTTSVEQALQNAQRLTEREMKRGGYIK</sequence>
<comment type="caution">
    <text evidence="4">The sequence shown here is derived from an EMBL/GenBank/DDBJ whole genome shotgun (WGS) entry which is preliminary data.</text>
</comment>
<evidence type="ECO:0000256" key="3">
    <source>
        <dbReference type="SAM" id="SignalP"/>
    </source>
</evidence>